<evidence type="ECO:0000256" key="1">
    <source>
        <dbReference type="ARBA" id="ARBA00007613"/>
    </source>
</evidence>
<accession>A0A328P7G0</accession>
<dbReference type="Gene3D" id="2.20.200.10">
    <property type="entry name" value="Outer membrane efflux proteins (OEP)"/>
    <property type="match status" value="1"/>
</dbReference>
<dbReference type="InterPro" id="IPR003423">
    <property type="entry name" value="OMP_efflux"/>
</dbReference>
<evidence type="ECO:0000313" key="4">
    <source>
        <dbReference type="Proteomes" id="UP000248926"/>
    </source>
</evidence>
<organism evidence="3 4">
    <name type="scientific">Dyella jiangningensis</name>
    <dbReference type="NCBI Taxonomy" id="1379159"/>
    <lineage>
        <taxon>Bacteria</taxon>
        <taxon>Pseudomonadati</taxon>
        <taxon>Pseudomonadota</taxon>
        <taxon>Gammaproteobacteria</taxon>
        <taxon>Lysobacterales</taxon>
        <taxon>Rhodanobacteraceae</taxon>
        <taxon>Dyella</taxon>
    </lineage>
</organism>
<sequence length="514" mass="54449">MRSRPTREKGGPSMNRQTTSLLRTAAVATLLGVMLAGCSPGPAYIRPTVTVPDQFKEASRTAPGWQPAHPRDDADRGAWWTLFGDATLDDLEAKVDVGNQTIAKSVASLAQAKAMVGTARSSYFPTVTAGVSADRAHTSQNVVGRSLAGKTVSDFNAGLTVSWEPDLFGRIGYQVKAAQARYQASEADLASVRLAMQAELAIDYIDLRELDAEAALLQQTVADYARARALVNTRYQGGIASESDLQQAETQWQAAQAQLIDLGESRAQHEHAIAVLIGVPPAQLSLPVNTQPLSLPSVPAGVPSILLQRRPDIAAAERRVAAANADVGEATSAFFPDLLLSASGGLEASKLAQFAMLPSRFWAIGPALVGTLFDGGRRKQELAGANASHDAAAADYRQTVLTAFQDVEDNLASLRVLGDESATQQHAVDAASRAAQLSLTRYRDGATDYLEVVSTQSVSLTQSRNLVELSRRRLEADVRLIKALGGGWSGLDVPLGSHDVAALNLSPAKGIEAP</sequence>
<dbReference type="Gene3D" id="1.20.1600.10">
    <property type="entry name" value="Outer membrane efflux proteins (OEP)"/>
    <property type="match status" value="1"/>
</dbReference>
<comment type="caution">
    <text evidence="3">The sequence shown here is derived from an EMBL/GenBank/DDBJ whole genome shotgun (WGS) entry which is preliminary data.</text>
</comment>
<evidence type="ECO:0000256" key="2">
    <source>
        <dbReference type="RuleBase" id="RU362097"/>
    </source>
</evidence>
<dbReference type="PANTHER" id="PTHR30203">
    <property type="entry name" value="OUTER MEMBRANE CATION EFFLUX PROTEIN"/>
    <property type="match status" value="1"/>
</dbReference>
<gene>
    <name evidence="3" type="ORF">CA260_09320</name>
</gene>
<dbReference type="InterPro" id="IPR010131">
    <property type="entry name" value="MdtP/NodT-like"/>
</dbReference>
<dbReference type="GO" id="GO:0009279">
    <property type="term" value="C:cell outer membrane"/>
    <property type="evidence" value="ECO:0007669"/>
    <property type="project" value="UniProtKB-SubCell"/>
</dbReference>
<keyword evidence="2" id="KW-1134">Transmembrane beta strand</keyword>
<evidence type="ECO:0008006" key="5">
    <source>
        <dbReference type="Google" id="ProtNLM"/>
    </source>
</evidence>
<dbReference type="EMBL" id="NFZS01000001">
    <property type="protein sequence ID" value="RAO78009.1"/>
    <property type="molecule type" value="Genomic_DNA"/>
</dbReference>
<keyword evidence="2" id="KW-0449">Lipoprotein</keyword>
<evidence type="ECO:0000313" key="3">
    <source>
        <dbReference type="EMBL" id="RAO78009.1"/>
    </source>
</evidence>
<dbReference type="NCBIfam" id="TIGR01845">
    <property type="entry name" value="outer_NodT"/>
    <property type="match status" value="1"/>
</dbReference>
<comment type="subcellular location">
    <subcellularLocation>
        <location evidence="2">Cell outer membrane</location>
        <topology evidence="2">Lipid-anchor</topology>
    </subcellularLocation>
</comment>
<comment type="similarity">
    <text evidence="1 2">Belongs to the outer membrane factor (OMF) (TC 1.B.17) family.</text>
</comment>
<reference evidence="3 4" key="1">
    <citation type="journal article" date="2018" name="Genet. Mol. Biol.">
        <title>The genome sequence of Dyella jiangningensis FCAV SCS01 from a lignocellulose-decomposing microbial consortium metagenome reveals potential for biotechnological applications.</title>
        <authorList>
            <person name="Desiderato J.G."/>
            <person name="Alvarenga D.O."/>
            <person name="Constancio M.T.L."/>
            <person name="Alves L.M.C."/>
            <person name="Varani A.M."/>
        </authorList>
    </citation>
    <scope>NUCLEOTIDE SEQUENCE [LARGE SCALE GENOMIC DNA]</scope>
    <source>
        <strain evidence="3 4">FCAV SCS01</strain>
    </source>
</reference>
<keyword evidence="4" id="KW-1185">Reference proteome</keyword>
<dbReference type="GO" id="GO:0015562">
    <property type="term" value="F:efflux transmembrane transporter activity"/>
    <property type="evidence" value="ECO:0007669"/>
    <property type="project" value="InterPro"/>
</dbReference>
<dbReference type="PANTHER" id="PTHR30203:SF33">
    <property type="entry name" value="BLR4455 PROTEIN"/>
    <property type="match status" value="1"/>
</dbReference>
<dbReference type="AlphaFoldDB" id="A0A328P7G0"/>
<keyword evidence="2" id="KW-0812">Transmembrane</keyword>
<keyword evidence="2" id="KW-0564">Palmitate</keyword>
<dbReference type="SUPFAM" id="SSF56954">
    <property type="entry name" value="Outer membrane efflux proteins (OEP)"/>
    <property type="match status" value="1"/>
</dbReference>
<dbReference type="Proteomes" id="UP000248926">
    <property type="component" value="Unassembled WGS sequence"/>
</dbReference>
<dbReference type="Pfam" id="PF02321">
    <property type="entry name" value="OEP"/>
    <property type="match status" value="2"/>
</dbReference>
<proteinExistence type="inferred from homology"/>
<protein>
    <recommendedName>
        <fullName evidence="5">RND transporter</fullName>
    </recommendedName>
</protein>
<name>A0A328P7G0_9GAMM</name>
<keyword evidence="2" id="KW-0472">Membrane</keyword>